<gene>
    <name evidence="2" type="ORF">PXH69_28565</name>
</gene>
<keyword evidence="1" id="KW-0732">Signal</keyword>
<protein>
    <submittedName>
        <fullName evidence="2">Uncharacterized protein</fullName>
    </submittedName>
</protein>
<name>A0AAW6LVE3_RHOSG</name>
<evidence type="ECO:0000256" key="1">
    <source>
        <dbReference type="SAM" id="SignalP"/>
    </source>
</evidence>
<sequence>MTHARMKKIAATTAAATTAIGGVLLTFAPAASAAPTLAELGAPVVQIPINRAVTVAARDSGIPAALANANVMVPVPGWERVIDSSANVLAIETARAAQYPNGCASYEFYLPSNGKWAAGATSYINCPW</sequence>
<dbReference type="Proteomes" id="UP001217325">
    <property type="component" value="Unassembled WGS sequence"/>
</dbReference>
<dbReference type="RefSeq" id="WP_275232660.1">
    <property type="nucleotide sequence ID" value="NZ_JARDXE010000023.1"/>
</dbReference>
<dbReference type="AlphaFoldDB" id="A0AAW6LVE3"/>
<evidence type="ECO:0000313" key="2">
    <source>
        <dbReference type="EMBL" id="MDE8648930.1"/>
    </source>
</evidence>
<organism evidence="2 3">
    <name type="scientific">Rhodococcus qingshengii</name>
    <dbReference type="NCBI Taxonomy" id="334542"/>
    <lineage>
        <taxon>Bacteria</taxon>
        <taxon>Bacillati</taxon>
        <taxon>Actinomycetota</taxon>
        <taxon>Actinomycetes</taxon>
        <taxon>Mycobacteriales</taxon>
        <taxon>Nocardiaceae</taxon>
        <taxon>Rhodococcus</taxon>
        <taxon>Rhodococcus erythropolis group</taxon>
    </lineage>
</organism>
<dbReference type="EMBL" id="JARDXE010000023">
    <property type="protein sequence ID" value="MDE8648930.1"/>
    <property type="molecule type" value="Genomic_DNA"/>
</dbReference>
<evidence type="ECO:0000313" key="3">
    <source>
        <dbReference type="Proteomes" id="UP001217325"/>
    </source>
</evidence>
<accession>A0AAW6LVE3</accession>
<proteinExistence type="predicted"/>
<feature type="signal peptide" evidence="1">
    <location>
        <begin position="1"/>
        <end position="33"/>
    </location>
</feature>
<reference evidence="2" key="1">
    <citation type="submission" date="2023-02" db="EMBL/GenBank/DDBJ databases">
        <title>A novel hydrolase synthesized by Rhodococcus erythropolis HQ is responsible for the detoxification of Zearalenone.</title>
        <authorList>
            <person name="Hu J."/>
            <person name="Xu J."/>
        </authorList>
    </citation>
    <scope>NUCLEOTIDE SEQUENCE</scope>
    <source>
        <strain evidence="2">HQ</strain>
    </source>
</reference>
<feature type="chain" id="PRO_5043352840" evidence="1">
    <location>
        <begin position="34"/>
        <end position="128"/>
    </location>
</feature>
<comment type="caution">
    <text evidence="2">The sequence shown here is derived from an EMBL/GenBank/DDBJ whole genome shotgun (WGS) entry which is preliminary data.</text>
</comment>